<dbReference type="PANTHER" id="PTHR30055:SF146">
    <property type="entry name" value="HTH-TYPE TRANSCRIPTIONAL DUAL REGULATOR CECR"/>
    <property type="match status" value="1"/>
</dbReference>
<evidence type="ECO:0000256" key="3">
    <source>
        <dbReference type="ARBA" id="ARBA00023163"/>
    </source>
</evidence>
<reference evidence="6" key="1">
    <citation type="submission" date="2016-03" db="EMBL/GenBank/DDBJ databases">
        <title>Microsymbionts genomes from the relict species Vavilovia formosa.</title>
        <authorList>
            <person name="Chirak E."/>
            <person name="Kimeklis A."/>
            <person name="Kopat V."/>
            <person name="Andronov E."/>
        </authorList>
    </citation>
    <scope>NUCLEOTIDE SEQUENCE [LARGE SCALE GENOMIC DNA]</scope>
    <source>
        <strain evidence="6">Vaf12</strain>
    </source>
</reference>
<sequence>MLIPGMEADLAQGRAGTRSERKQAAIVGAAAEVFLSTGYAGASMDEIASRSSVSKQTVYKHFSSKEALFVAVLTQMMGEADTAVHTGLPQVENRAQLEAYLLDYAVRQLTIVLTPGLMQLRRLVIAEAQRFPELAKLLYARGPARAIEVIGSAFEQLAGKKLLQFSDATVAASQFNWLVMADPVNRVMMLGDAAIPTKQEIYHHAEAAVATFLAAFLHPDKR</sequence>
<dbReference type="PROSITE" id="PS50977">
    <property type="entry name" value="HTH_TETR_2"/>
    <property type="match status" value="1"/>
</dbReference>
<dbReference type="FunFam" id="1.10.10.60:FF:000141">
    <property type="entry name" value="TetR family transcriptional regulator"/>
    <property type="match status" value="1"/>
</dbReference>
<dbReference type="GO" id="GO:0000976">
    <property type="term" value="F:transcription cis-regulatory region binding"/>
    <property type="evidence" value="ECO:0007669"/>
    <property type="project" value="TreeGrafter"/>
</dbReference>
<keyword evidence="3" id="KW-0804">Transcription</keyword>
<dbReference type="EMBL" id="LVYU01000108">
    <property type="protein sequence ID" value="KZA98992.1"/>
    <property type="molecule type" value="Genomic_DNA"/>
</dbReference>
<keyword evidence="1" id="KW-0805">Transcription regulation</keyword>
<dbReference type="AlphaFoldDB" id="A0A154IEP2"/>
<comment type="caution">
    <text evidence="6">The sequence shown here is derived from an EMBL/GenBank/DDBJ whole genome shotgun (WGS) entry which is preliminary data.</text>
</comment>
<accession>A0A154IEP2</accession>
<protein>
    <submittedName>
        <fullName evidence="6">TetR family transcriptional regulator</fullName>
    </submittedName>
</protein>
<dbReference type="SUPFAM" id="SSF46689">
    <property type="entry name" value="Homeodomain-like"/>
    <property type="match status" value="1"/>
</dbReference>
<evidence type="ECO:0000256" key="2">
    <source>
        <dbReference type="ARBA" id="ARBA00023125"/>
    </source>
</evidence>
<dbReference type="PRINTS" id="PR00455">
    <property type="entry name" value="HTHTETR"/>
</dbReference>
<feature type="DNA-binding region" description="H-T-H motif" evidence="4">
    <location>
        <begin position="43"/>
        <end position="62"/>
    </location>
</feature>
<dbReference type="InterPro" id="IPR050109">
    <property type="entry name" value="HTH-type_TetR-like_transc_reg"/>
</dbReference>
<dbReference type="PANTHER" id="PTHR30055">
    <property type="entry name" value="HTH-TYPE TRANSCRIPTIONAL REGULATOR RUTR"/>
    <property type="match status" value="1"/>
</dbReference>
<dbReference type="InterPro" id="IPR039536">
    <property type="entry name" value="TetR_C_Proteobacteria"/>
</dbReference>
<evidence type="ECO:0000256" key="4">
    <source>
        <dbReference type="PROSITE-ProRule" id="PRU00335"/>
    </source>
</evidence>
<dbReference type="Pfam" id="PF14246">
    <property type="entry name" value="TetR_C_7"/>
    <property type="match status" value="1"/>
</dbReference>
<organism evidence="6">
    <name type="scientific">Rhizobium leguminosarum</name>
    <dbReference type="NCBI Taxonomy" id="384"/>
    <lineage>
        <taxon>Bacteria</taxon>
        <taxon>Pseudomonadati</taxon>
        <taxon>Pseudomonadota</taxon>
        <taxon>Alphaproteobacteria</taxon>
        <taxon>Hyphomicrobiales</taxon>
        <taxon>Rhizobiaceae</taxon>
        <taxon>Rhizobium/Agrobacterium group</taxon>
        <taxon>Rhizobium</taxon>
    </lineage>
</organism>
<feature type="domain" description="HTH tetR-type" evidence="5">
    <location>
        <begin position="20"/>
        <end position="80"/>
    </location>
</feature>
<dbReference type="Pfam" id="PF00440">
    <property type="entry name" value="TetR_N"/>
    <property type="match status" value="1"/>
</dbReference>
<dbReference type="InterPro" id="IPR009057">
    <property type="entry name" value="Homeodomain-like_sf"/>
</dbReference>
<name>A0A154IEP2_RHILE</name>
<dbReference type="InterPro" id="IPR001647">
    <property type="entry name" value="HTH_TetR"/>
</dbReference>
<gene>
    <name evidence="6" type="ORF">A4A59_24455</name>
</gene>
<evidence type="ECO:0000259" key="5">
    <source>
        <dbReference type="PROSITE" id="PS50977"/>
    </source>
</evidence>
<evidence type="ECO:0000256" key="1">
    <source>
        <dbReference type="ARBA" id="ARBA00023015"/>
    </source>
</evidence>
<keyword evidence="2 4" id="KW-0238">DNA-binding</keyword>
<dbReference type="Gene3D" id="1.10.357.10">
    <property type="entry name" value="Tetracycline Repressor, domain 2"/>
    <property type="match status" value="1"/>
</dbReference>
<evidence type="ECO:0000313" key="6">
    <source>
        <dbReference type="EMBL" id="KZA98992.1"/>
    </source>
</evidence>
<proteinExistence type="predicted"/>
<dbReference type="RefSeq" id="WP_062943300.1">
    <property type="nucleotide sequence ID" value="NZ_CP171844.1"/>
</dbReference>
<dbReference type="GO" id="GO:0003700">
    <property type="term" value="F:DNA-binding transcription factor activity"/>
    <property type="evidence" value="ECO:0007669"/>
    <property type="project" value="TreeGrafter"/>
</dbReference>